<keyword evidence="1" id="KW-0472">Membrane</keyword>
<name>A0AA97CVZ8_9ACTN</name>
<protein>
    <submittedName>
        <fullName evidence="2">Uncharacterized protein</fullName>
    </submittedName>
</protein>
<dbReference type="AlphaFoldDB" id="A0AA97CVZ8"/>
<sequence length="414" mass="44532">MLERINWTPEGSIASTGSTTPTSWVGILVVVAMGIGLTWWGLVIVRSAVRAETWHERYLSLQALWFPSVFAGLIWLGLATSLVKSEIDVYALWTVLLVPSVVAGWSHLRIKALKGHNGLRVSDLPISLRMMAVGILKEWTRKVREFDATAGSRENDVSPARPAKSLLWRVLGIGILLVAPSSFVVVTASPSPNRELVLNYALVAGISLAFAVTGPLFIAWLLLVASSRRLDAMRRLTRLGTSAGTGTAGGFLLAVVAFYYASLINSGGSGERVVREPAAYDTGLFVTLPALGAALGFTLGLFLVVIDTARESKRPALTVILSPIVVTICATMTSLVMSPPRAMESLFEMLAVSNPHPASDSWQAALFSEKEEILSSFLPGGWFVLVVAMFSVAYAWAAARRLLLSAEGPSLEPR</sequence>
<feature type="transmembrane region" description="Helical" evidence="1">
    <location>
        <begin position="236"/>
        <end position="262"/>
    </location>
</feature>
<evidence type="ECO:0000256" key="1">
    <source>
        <dbReference type="SAM" id="Phobius"/>
    </source>
</evidence>
<proteinExistence type="predicted"/>
<reference evidence="2" key="1">
    <citation type="submission" date="2023-06" db="EMBL/GenBank/DDBJ databases">
        <title>Gordonia sp. nov. and Pseudochrobactrum sp. nov., two species isolated from the burying beetle Nicrophorus vespilloides.</title>
        <authorList>
            <person name="Poehlein A."/>
            <person name="Guzman J."/>
            <person name="Daniel R."/>
            <person name="Vilcinskas A."/>
        </authorList>
    </citation>
    <scope>NUCLEOTIDE SEQUENCE</scope>
    <source>
        <strain evidence="2">MP11Mi</strain>
    </source>
</reference>
<feature type="transmembrane region" description="Helical" evidence="1">
    <location>
        <begin position="166"/>
        <end position="188"/>
    </location>
</feature>
<feature type="transmembrane region" description="Helical" evidence="1">
    <location>
        <begin position="317"/>
        <end position="337"/>
    </location>
</feature>
<keyword evidence="1" id="KW-0812">Transmembrane</keyword>
<keyword evidence="1" id="KW-1133">Transmembrane helix</keyword>
<feature type="transmembrane region" description="Helical" evidence="1">
    <location>
        <begin position="90"/>
        <end position="108"/>
    </location>
</feature>
<feature type="transmembrane region" description="Helical" evidence="1">
    <location>
        <begin position="57"/>
        <end position="78"/>
    </location>
</feature>
<organism evidence="2">
    <name type="scientific">Gordonia sp. MP11Mi</name>
    <dbReference type="NCBI Taxonomy" id="3022769"/>
    <lineage>
        <taxon>Bacteria</taxon>
        <taxon>Bacillati</taxon>
        <taxon>Actinomycetota</taxon>
        <taxon>Actinomycetes</taxon>
        <taxon>Mycobacteriales</taxon>
        <taxon>Gordoniaceae</taxon>
        <taxon>Gordonia</taxon>
    </lineage>
</organism>
<accession>A0AA97CVZ8</accession>
<gene>
    <name evidence="2" type="ORF">MP11Mi_12710</name>
</gene>
<feature type="transmembrane region" description="Helical" evidence="1">
    <location>
        <begin position="282"/>
        <end position="305"/>
    </location>
</feature>
<evidence type="ECO:0000313" key="2">
    <source>
        <dbReference type="EMBL" id="WOC12189.1"/>
    </source>
</evidence>
<feature type="transmembrane region" description="Helical" evidence="1">
    <location>
        <begin position="24"/>
        <end position="45"/>
    </location>
</feature>
<feature type="transmembrane region" description="Helical" evidence="1">
    <location>
        <begin position="200"/>
        <end position="224"/>
    </location>
</feature>
<feature type="transmembrane region" description="Helical" evidence="1">
    <location>
        <begin position="377"/>
        <end position="397"/>
    </location>
</feature>
<dbReference type="EMBL" id="CP128986">
    <property type="protein sequence ID" value="WOC12189.1"/>
    <property type="molecule type" value="Genomic_DNA"/>
</dbReference>